<keyword evidence="3" id="KW-1185">Reference proteome</keyword>
<gene>
    <name evidence="2" type="ORF">M8523_08490</name>
</gene>
<evidence type="ECO:0000256" key="1">
    <source>
        <dbReference type="SAM" id="Phobius"/>
    </source>
</evidence>
<accession>A0AA42CHZ6</accession>
<feature type="transmembrane region" description="Helical" evidence="1">
    <location>
        <begin position="92"/>
        <end position="111"/>
    </location>
</feature>
<reference evidence="2" key="1">
    <citation type="submission" date="2022-05" db="EMBL/GenBank/DDBJ databases">
        <authorList>
            <person name="Pankratov T."/>
        </authorList>
    </citation>
    <scope>NUCLEOTIDE SEQUENCE</scope>
    <source>
        <strain evidence="2">BP6-180914</strain>
    </source>
</reference>
<name>A0AA42CHZ6_9HYPH</name>
<feature type="transmembrane region" description="Helical" evidence="1">
    <location>
        <begin position="66"/>
        <end position="86"/>
    </location>
</feature>
<dbReference type="RefSeq" id="WP_282584409.1">
    <property type="nucleotide sequence ID" value="NZ_JAMOIM010000004.1"/>
</dbReference>
<keyword evidence="1" id="KW-0812">Transmembrane</keyword>
<dbReference type="Proteomes" id="UP001165667">
    <property type="component" value="Unassembled WGS sequence"/>
</dbReference>
<proteinExistence type="predicted"/>
<protein>
    <submittedName>
        <fullName evidence="2">DUF983 domain-containing protein</fullName>
    </submittedName>
</protein>
<dbReference type="InterPro" id="IPR009325">
    <property type="entry name" value="DUF983"/>
</dbReference>
<organism evidence="2 3">
    <name type="scientific">Lichenifustis flavocetrariae</name>
    <dbReference type="NCBI Taxonomy" id="2949735"/>
    <lineage>
        <taxon>Bacteria</taxon>
        <taxon>Pseudomonadati</taxon>
        <taxon>Pseudomonadota</taxon>
        <taxon>Alphaproteobacteria</taxon>
        <taxon>Hyphomicrobiales</taxon>
        <taxon>Lichenihabitantaceae</taxon>
        <taxon>Lichenifustis</taxon>
    </lineage>
</organism>
<dbReference type="AlphaFoldDB" id="A0AA42CHZ6"/>
<sequence>MSTSYPTALMDEPPRAKLQALWRGFRGRCPQCGEGAMFRAYLKVNDTCPHCGAELHHQRADDAPPYVTMFIVGHVIVSLLLTFEVFWPEAPFWLEALVFCGMTAALSLILLPRVKGAFVALQWSLRMHGFGEAAPMDRSSPAI</sequence>
<comment type="caution">
    <text evidence="2">The sequence shown here is derived from an EMBL/GenBank/DDBJ whole genome shotgun (WGS) entry which is preliminary data.</text>
</comment>
<keyword evidence="1" id="KW-0472">Membrane</keyword>
<evidence type="ECO:0000313" key="3">
    <source>
        <dbReference type="Proteomes" id="UP001165667"/>
    </source>
</evidence>
<dbReference type="Pfam" id="PF06170">
    <property type="entry name" value="DUF983"/>
    <property type="match status" value="1"/>
</dbReference>
<dbReference type="EMBL" id="JAMOIM010000004">
    <property type="protein sequence ID" value="MCW6508058.1"/>
    <property type="molecule type" value="Genomic_DNA"/>
</dbReference>
<keyword evidence="1" id="KW-1133">Transmembrane helix</keyword>
<evidence type="ECO:0000313" key="2">
    <source>
        <dbReference type="EMBL" id="MCW6508058.1"/>
    </source>
</evidence>